<accession>A0AA88DZ98</accession>
<gene>
    <name evidence="5" type="ORF">TIFTF001_034051</name>
</gene>
<dbReference type="Proteomes" id="UP001187192">
    <property type="component" value="Unassembled WGS sequence"/>
</dbReference>
<evidence type="ECO:0000256" key="3">
    <source>
        <dbReference type="ARBA" id="ARBA00023180"/>
    </source>
</evidence>
<evidence type="ECO:0000259" key="4">
    <source>
        <dbReference type="PROSITE" id="PS50927"/>
    </source>
</evidence>
<proteinExistence type="predicted"/>
<protein>
    <recommendedName>
        <fullName evidence="4">Bulb-type lectin domain-containing protein</fullName>
    </recommendedName>
</protein>
<keyword evidence="6" id="KW-1185">Reference proteome</keyword>
<dbReference type="AlphaFoldDB" id="A0AA88DZ98"/>
<sequence length="206" mass="23658">MHSQYSLPKIDSIRPPQSLSDGGTLVSQRLIIRFELGFFTLGKSNNRYVGIWYKNIPFRTVVWVANWCDPINGFSGLLTINGTGNLVLWNHNRSVVWSTSSSKHAKKPTVQLLDSGNLVLRDEEDVNSETNHLWQSFDHPWDILLPNMKLGWDLKSGLKRHLSAWKNWDDPSPGDFTQGIEFDPQLHTFPEFYFQKGTTKFHRTGS</sequence>
<dbReference type="PROSITE" id="PS50927">
    <property type="entry name" value="BULB_LECTIN"/>
    <property type="match status" value="1"/>
</dbReference>
<dbReference type="EMBL" id="BTGU01000204">
    <property type="protein sequence ID" value="GMN64982.1"/>
    <property type="molecule type" value="Genomic_DNA"/>
</dbReference>
<evidence type="ECO:0000313" key="5">
    <source>
        <dbReference type="EMBL" id="GMN64982.1"/>
    </source>
</evidence>
<dbReference type="PANTHER" id="PTHR32444:SF234">
    <property type="entry name" value="RECEPTOR-LIKE SERINE_THREONINE-PROTEIN KINASE"/>
    <property type="match status" value="1"/>
</dbReference>
<evidence type="ECO:0000313" key="6">
    <source>
        <dbReference type="Proteomes" id="UP001187192"/>
    </source>
</evidence>
<evidence type="ECO:0000256" key="1">
    <source>
        <dbReference type="ARBA" id="ARBA00022729"/>
    </source>
</evidence>
<name>A0AA88DZ98_FICCA</name>
<evidence type="ECO:0000256" key="2">
    <source>
        <dbReference type="ARBA" id="ARBA00023157"/>
    </source>
</evidence>
<dbReference type="InterPro" id="IPR036426">
    <property type="entry name" value="Bulb-type_lectin_dom_sf"/>
</dbReference>
<dbReference type="Pfam" id="PF01453">
    <property type="entry name" value="B_lectin"/>
    <property type="match status" value="1"/>
</dbReference>
<keyword evidence="3" id="KW-0325">Glycoprotein</keyword>
<dbReference type="PANTHER" id="PTHR32444">
    <property type="entry name" value="BULB-TYPE LECTIN DOMAIN-CONTAINING PROTEIN"/>
    <property type="match status" value="1"/>
</dbReference>
<dbReference type="InterPro" id="IPR001480">
    <property type="entry name" value="Bulb-type_lectin_dom"/>
</dbReference>
<organism evidence="5 6">
    <name type="scientific">Ficus carica</name>
    <name type="common">Common fig</name>
    <dbReference type="NCBI Taxonomy" id="3494"/>
    <lineage>
        <taxon>Eukaryota</taxon>
        <taxon>Viridiplantae</taxon>
        <taxon>Streptophyta</taxon>
        <taxon>Embryophyta</taxon>
        <taxon>Tracheophyta</taxon>
        <taxon>Spermatophyta</taxon>
        <taxon>Magnoliopsida</taxon>
        <taxon>eudicotyledons</taxon>
        <taxon>Gunneridae</taxon>
        <taxon>Pentapetalae</taxon>
        <taxon>rosids</taxon>
        <taxon>fabids</taxon>
        <taxon>Rosales</taxon>
        <taxon>Moraceae</taxon>
        <taxon>Ficeae</taxon>
        <taxon>Ficus</taxon>
    </lineage>
</organism>
<dbReference type="SMART" id="SM00108">
    <property type="entry name" value="B_lectin"/>
    <property type="match status" value="1"/>
</dbReference>
<dbReference type="Gene3D" id="2.90.10.10">
    <property type="entry name" value="Bulb-type lectin domain"/>
    <property type="match status" value="1"/>
</dbReference>
<feature type="domain" description="Bulb-type lectin" evidence="4">
    <location>
        <begin position="10"/>
        <end position="133"/>
    </location>
</feature>
<dbReference type="FunFam" id="2.90.10.10:FF:000001">
    <property type="entry name" value="G-type lectin S-receptor-like serine/threonine-protein kinase"/>
    <property type="match status" value="1"/>
</dbReference>
<dbReference type="SUPFAM" id="SSF51110">
    <property type="entry name" value="alpha-D-mannose-specific plant lectins"/>
    <property type="match status" value="1"/>
</dbReference>
<reference evidence="5" key="1">
    <citation type="submission" date="2023-07" db="EMBL/GenBank/DDBJ databases">
        <title>draft genome sequence of fig (Ficus carica).</title>
        <authorList>
            <person name="Takahashi T."/>
            <person name="Nishimura K."/>
        </authorList>
    </citation>
    <scope>NUCLEOTIDE SEQUENCE</scope>
</reference>
<comment type="caution">
    <text evidence="5">The sequence shown here is derived from an EMBL/GenBank/DDBJ whole genome shotgun (WGS) entry which is preliminary data.</text>
</comment>
<keyword evidence="1" id="KW-0732">Signal</keyword>
<keyword evidence="2" id="KW-1015">Disulfide bond</keyword>
<dbReference type="CDD" id="cd00028">
    <property type="entry name" value="B_lectin"/>
    <property type="match status" value="1"/>
</dbReference>